<name>A0A6S6UBQ1_9GAMM</name>
<feature type="domain" description="SH3b" evidence="2">
    <location>
        <begin position="147"/>
        <end position="202"/>
    </location>
</feature>
<feature type="chain" id="PRO_5027655123" description="SH3b domain-containing protein" evidence="1">
    <location>
        <begin position="28"/>
        <end position="228"/>
    </location>
</feature>
<evidence type="ECO:0000256" key="1">
    <source>
        <dbReference type="SAM" id="SignalP"/>
    </source>
</evidence>
<dbReference type="InterPro" id="IPR003646">
    <property type="entry name" value="SH3-like_bac-type"/>
</dbReference>
<proteinExistence type="predicted"/>
<protein>
    <recommendedName>
        <fullName evidence="2">SH3b domain-containing protein</fullName>
    </recommendedName>
</protein>
<feature type="signal peptide" evidence="1">
    <location>
        <begin position="1"/>
        <end position="27"/>
    </location>
</feature>
<gene>
    <name evidence="3" type="ORF">HELGO_WM61763</name>
</gene>
<reference evidence="3" key="1">
    <citation type="submission" date="2020-01" db="EMBL/GenBank/DDBJ databases">
        <authorList>
            <person name="Meier V. D."/>
            <person name="Meier V D."/>
        </authorList>
    </citation>
    <scope>NUCLEOTIDE SEQUENCE</scope>
    <source>
        <strain evidence="3">HLG_WM_MAG_08</strain>
    </source>
</reference>
<evidence type="ECO:0000313" key="3">
    <source>
        <dbReference type="EMBL" id="CAA6825548.1"/>
    </source>
</evidence>
<dbReference type="EMBL" id="CACVAV010000402">
    <property type="protein sequence ID" value="CAA6825548.1"/>
    <property type="molecule type" value="Genomic_DNA"/>
</dbReference>
<dbReference type="AlphaFoldDB" id="A0A6S6UBQ1"/>
<dbReference type="Pfam" id="PF08239">
    <property type="entry name" value="SH3_3"/>
    <property type="match status" value="1"/>
</dbReference>
<sequence>MTLIQTTITRSILFTLLFSMPLAPATAAEDDFAEYIIKPRNIIYGADARQFVKRFRQAVQNKDLPALKKMLDQQGKFSFGGHHGIAGFMELWELHTNPEQSAVWKTLAELLDLGGVSKNSKSMIFPYLFTDWPDQYDAFEYGAITGSRVNMRTLPSLDSQVIRQISYEIVKPIRETGVNASPDWQKIQAHDQKTGYVSTRYLRSPIDYRMGFNKGSEGWKMTFFVAGD</sequence>
<organism evidence="3">
    <name type="scientific">uncultured Thiotrichaceae bacterium</name>
    <dbReference type="NCBI Taxonomy" id="298394"/>
    <lineage>
        <taxon>Bacteria</taxon>
        <taxon>Pseudomonadati</taxon>
        <taxon>Pseudomonadota</taxon>
        <taxon>Gammaproteobacteria</taxon>
        <taxon>Thiotrichales</taxon>
        <taxon>Thiotrichaceae</taxon>
        <taxon>environmental samples</taxon>
    </lineage>
</organism>
<accession>A0A6S6UBQ1</accession>
<evidence type="ECO:0000259" key="2">
    <source>
        <dbReference type="Pfam" id="PF08239"/>
    </source>
</evidence>
<keyword evidence="1" id="KW-0732">Signal</keyword>
<dbReference type="Gene3D" id="2.30.30.40">
    <property type="entry name" value="SH3 Domains"/>
    <property type="match status" value="1"/>
</dbReference>